<comment type="caution">
    <text evidence="2">The sequence shown here is derived from an EMBL/GenBank/DDBJ whole genome shotgun (WGS) entry which is preliminary data.</text>
</comment>
<dbReference type="PANTHER" id="PTHR21530:SF7">
    <property type="entry name" value="TRAB DOMAIN-CONTAINING PROTEIN"/>
    <property type="match status" value="1"/>
</dbReference>
<reference evidence="2 3" key="1">
    <citation type="journal article" date="2016" name="ISME J.">
        <title>Chasing the elusive Euryarchaeota class WSA2: genomes reveal a uniquely fastidious methyl-reducing methanogen.</title>
        <authorList>
            <person name="Nobu M.K."/>
            <person name="Narihiro T."/>
            <person name="Kuroda K."/>
            <person name="Mei R."/>
            <person name="Liu W.T."/>
        </authorList>
    </citation>
    <scope>NUCLEOTIDE SEQUENCE [LARGE SCALE GENOMIC DNA]</scope>
    <source>
        <strain evidence="2">U1lsi0528_Bin055</strain>
    </source>
</reference>
<gene>
    <name evidence="2" type="ORF">AMQ22_01479</name>
</gene>
<dbReference type="CDD" id="cd14726">
    <property type="entry name" value="TraB_PrgY-like"/>
    <property type="match status" value="1"/>
</dbReference>
<sequence>MTKEKLEINGKEIILVGTVHISKESVDEVREIIEKEKPDVVGVELCQGRFEALKNLKKWEDTNILDIIKQGKIFLFLINLLLSNYQKKLGDKFGVKPGSEFIEAINVAEKENIKIALIDRDIQTTLKRAWNKMKLKEKLKLMFGVFLGFFEEEEEEDIIEKLQDKDIVNELLNELSKEIPSVKETLIDERDKYIALKILQSDAKKLVAVIGRGHMDGVKRALSELNKKGIKKEIKELELIPQKKNSLKYIGYLIPILFFGIVIYGFFTKGIEFTMKVFFVWIMVNGTLSALGAALALAHPVSILVAFVAAPITSLNPTIAAGWFAGLSEVKFRKPKIKDFEGLNSINGFTDLWKNGVTRIILVVAFSNIGSTIGTIYAIPYIISLL</sequence>
<feature type="transmembrane region" description="Helical" evidence="1">
    <location>
        <begin position="249"/>
        <end position="267"/>
    </location>
</feature>
<dbReference type="InterPro" id="IPR002816">
    <property type="entry name" value="TraB/PrgY/GumN_fam"/>
</dbReference>
<keyword evidence="1" id="KW-0472">Membrane</keyword>
<dbReference type="Pfam" id="PF01963">
    <property type="entry name" value="TraB_PrgY_gumN"/>
    <property type="match status" value="1"/>
</dbReference>
<dbReference type="PANTHER" id="PTHR21530">
    <property type="entry name" value="PHEROMONE SHUTDOWN PROTEIN"/>
    <property type="match status" value="1"/>
</dbReference>
<evidence type="ECO:0000313" key="2">
    <source>
        <dbReference type="EMBL" id="KYC50272.1"/>
    </source>
</evidence>
<proteinExistence type="predicted"/>
<keyword evidence="1" id="KW-0812">Transmembrane</keyword>
<protein>
    <submittedName>
        <fullName evidence="2">TraB family protein</fullName>
    </submittedName>
</protein>
<evidence type="ECO:0000313" key="3">
    <source>
        <dbReference type="Proteomes" id="UP000075398"/>
    </source>
</evidence>
<feature type="transmembrane region" description="Helical" evidence="1">
    <location>
        <begin position="360"/>
        <end position="383"/>
    </location>
</feature>
<dbReference type="InterPro" id="IPR005230">
    <property type="entry name" value="TraB_bac"/>
</dbReference>
<feature type="transmembrane region" description="Helical" evidence="1">
    <location>
        <begin position="279"/>
        <end position="297"/>
    </location>
</feature>
<feature type="transmembrane region" description="Helical" evidence="1">
    <location>
        <begin position="303"/>
        <end position="326"/>
    </location>
</feature>
<dbReference type="PATRIC" id="fig|1705409.3.peg.1546"/>
<name>A0A150IZD3_9EURY</name>
<dbReference type="Proteomes" id="UP000075398">
    <property type="component" value="Unassembled WGS sequence"/>
</dbReference>
<keyword evidence="1" id="KW-1133">Transmembrane helix</keyword>
<dbReference type="NCBIfam" id="TIGR00261">
    <property type="entry name" value="traB"/>
    <property type="match status" value="1"/>
</dbReference>
<accession>A0A150IZD3</accession>
<evidence type="ECO:0000256" key="1">
    <source>
        <dbReference type="SAM" id="Phobius"/>
    </source>
</evidence>
<dbReference type="EMBL" id="LNGC01000076">
    <property type="protein sequence ID" value="KYC50272.1"/>
    <property type="molecule type" value="Genomic_DNA"/>
</dbReference>
<organism evidence="2 3">
    <name type="scientific">Candidatus Methanofastidiosum methylothiophilum</name>
    <dbReference type="NCBI Taxonomy" id="1705564"/>
    <lineage>
        <taxon>Archaea</taxon>
        <taxon>Methanobacteriati</taxon>
        <taxon>Methanobacteriota</taxon>
        <taxon>Stenosarchaea group</taxon>
        <taxon>Candidatus Methanofastidiosia</taxon>
        <taxon>Candidatus Methanofastidiosales</taxon>
        <taxon>Candidatus Methanofastidiosaceae</taxon>
        <taxon>Candidatus Methanofastidiosum</taxon>
    </lineage>
</organism>
<dbReference type="AlphaFoldDB" id="A0A150IZD3"/>
<dbReference type="InterPro" id="IPR046345">
    <property type="entry name" value="TraB_PrgY-like"/>
</dbReference>